<dbReference type="Proteomes" id="UP001652395">
    <property type="component" value="Unassembled WGS sequence"/>
</dbReference>
<reference evidence="1 2" key="1">
    <citation type="journal article" date="2021" name="ISME Commun">
        <title>Automated analysis of genomic sequences facilitates high-throughput and comprehensive description of bacteria.</title>
        <authorList>
            <person name="Hitch T.C.A."/>
        </authorList>
    </citation>
    <scope>NUCLEOTIDE SEQUENCE [LARGE SCALE GENOMIC DNA]</scope>
    <source>
        <strain evidence="2">f_CCE</strain>
    </source>
</reference>
<evidence type="ECO:0000313" key="1">
    <source>
        <dbReference type="EMBL" id="MCU6800775.1"/>
    </source>
</evidence>
<keyword evidence="2" id="KW-1185">Reference proteome</keyword>
<organism evidence="1 2">
    <name type="scientific">Alitiscatomonas aceti</name>
    <dbReference type="NCBI Taxonomy" id="2981724"/>
    <lineage>
        <taxon>Bacteria</taxon>
        <taxon>Bacillati</taxon>
        <taxon>Bacillota</taxon>
        <taxon>Clostridia</taxon>
        <taxon>Lachnospirales</taxon>
        <taxon>Lachnospiraceae</taxon>
        <taxon>Alitiscatomonas</taxon>
    </lineage>
</organism>
<dbReference type="RefSeq" id="WP_262563131.1">
    <property type="nucleotide sequence ID" value="NZ_JAOQJF010000029.1"/>
</dbReference>
<accession>A0ABT2V1K8</accession>
<evidence type="ECO:0000313" key="2">
    <source>
        <dbReference type="Proteomes" id="UP001652395"/>
    </source>
</evidence>
<protein>
    <submittedName>
        <fullName evidence="1">Uncharacterized protein</fullName>
    </submittedName>
</protein>
<proteinExistence type="predicted"/>
<sequence>MTRAERRRLEKAGARREPVYTLTQTQINEIRKQAVLERKEELKASISREIDERIQKEWAAREAALTGETDEEQILKVLCLLLAVPAKVLCEKFRWKPIEDENDRRSRLLQFSEAVVKEVNRTFENDNVDIRVIGEEVYEKYGVRFEVR</sequence>
<gene>
    <name evidence="1" type="ORF">OCV69_12685</name>
</gene>
<dbReference type="EMBL" id="JAOQJF010000029">
    <property type="protein sequence ID" value="MCU6800775.1"/>
    <property type="molecule type" value="Genomic_DNA"/>
</dbReference>
<name>A0ABT2V1K8_9FIRM</name>
<comment type="caution">
    <text evidence="1">The sequence shown here is derived from an EMBL/GenBank/DDBJ whole genome shotgun (WGS) entry which is preliminary data.</text>
</comment>